<feature type="compositionally biased region" description="Basic residues" evidence="1">
    <location>
        <begin position="81"/>
        <end position="92"/>
    </location>
</feature>
<evidence type="ECO:0000313" key="2">
    <source>
        <dbReference type="EMBL" id="CEM32080.1"/>
    </source>
</evidence>
<dbReference type="Proteomes" id="UP000041254">
    <property type="component" value="Unassembled WGS sequence"/>
</dbReference>
<organism evidence="2 3">
    <name type="scientific">Vitrella brassicaformis (strain CCMP3155)</name>
    <dbReference type="NCBI Taxonomy" id="1169540"/>
    <lineage>
        <taxon>Eukaryota</taxon>
        <taxon>Sar</taxon>
        <taxon>Alveolata</taxon>
        <taxon>Colpodellida</taxon>
        <taxon>Vitrellaceae</taxon>
        <taxon>Vitrella</taxon>
    </lineage>
</organism>
<dbReference type="VEuPathDB" id="CryptoDB:Vbra_22358"/>
<accession>A0A0G4GP69</accession>
<dbReference type="AlphaFoldDB" id="A0A0G4GP69"/>
<dbReference type="EMBL" id="CDMY01000746">
    <property type="protein sequence ID" value="CEM32080.1"/>
    <property type="molecule type" value="Genomic_DNA"/>
</dbReference>
<feature type="region of interest" description="Disordered" evidence="1">
    <location>
        <begin position="52"/>
        <end position="107"/>
    </location>
</feature>
<gene>
    <name evidence="2" type="ORF">Vbra_22358</name>
</gene>
<feature type="compositionally biased region" description="Basic and acidic residues" evidence="1">
    <location>
        <begin position="1"/>
        <end position="10"/>
    </location>
</feature>
<sequence length="119" mass="13144">MIFGCDKEGTDGVPTAGETGTEYMWGKIPNRRNFCTASTASTECKLRSECNQMPDGVKKDPNNPPPAAQKQGGYEWEGRGPKIHTQRRPRRGGRSESTTTAYDPLGIDEWLPGGAFHNW</sequence>
<keyword evidence="3" id="KW-1185">Reference proteome</keyword>
<evidence type="ECO:0000313" key="3">
    <source>
        <dbReference type="Proteomes" id="UP000041254"/>
    </source>
</evidence>
<reference evidence="2 3" key="1">
    <citation type="submission" date="2014-11" db="EMBL/GenBank/DDBJ databases">
        <authorList>
            <person name="Zhu J."/>
            <person name="Qi W."/>
            <person name="Song R."/>
        </authorList>
    </citation>
    <scope>NUCLEOTIDE SEQUENCE [LARGE SCALE GENOMIC DNA]</scope>
</reference>
<proteinExistence type="predicted"/>
<name>A0A0G4GP69_VITBC</name>
<evidence type="ECO:0000256" key="1">
    <source>
        <dbReference type="SAM" id="MobiDB-lite"/>
    </source>
</evidence>
<feature type="region of interest" description="Disordered" evidence="1">
    <location>
        <begin position="1"/>
        <end position="20"/>
    </location>
</feature>
<protein>
    <submittedName>
        <fullName evidence="2">Uncharacterized protein</fullName>
    </submittedName>
</protein>
<dbReference type="InParanoid" id="A0A0G4GP69"/>